<evidence type="ECO:0000313" key="2">
    <source>
        <dbReference type="Proteomes" id="UP000031186"/>
    </source>
</evidence>
<accession>A0A0B4F5Q7</accession>
<dbReference type="Proteomes" id="UP000031186">
    <property type="component" value="Unassembled WGS sequence"/>
</dbReference>
<dbReference type="OrthoDB" id="3468019at2759"/>
<dbReference type="HOGENOM" id="CLU_107714_2_0_1"/>
<reference evidence="1 2" key="1">
    <citation type="journal article" date="2014" name="Proc. Natl. Acad. Sci. U.S.A.">
        <title>Trajectory and genomic determinants of fungal-pathogen speciation and host adaptation.</title>
        <authorList>
            <person name="Hu X."/>
            <person name="Xiao G."/>
            <person name="Zheng P."/>
            <person name="Shang Y."/>
            <person name="Su Y."/>
            <person name="Zhang X."/>
            <person name="Liu X."/>
            <person name="Zhan S."/>
            <person name="St Leger R.J."/>
            <person name="Wang C."/>
        </authorList>
    </citation>
    <scope>NUCLEOTIDE SEQUENCE [LARGE SCALE GENOMIC DNA]</scope>
    <source>
        <strain evidence="1 2">ARSEF 549</strain>
    </source>
</reference>
<dbReference type="PANTHER" id="PTHR39401">
    <property type="entry name" value="SNOAL-LIKE DOMAIN-CONTAINING PROTEIN"/>
    <property type="match status" value="1"/>
</dbReference>
<dbReference type="AlphaFoldDB" id="A0A0B4F5Q7"/>
<dbReference type="EMBL" id="AZNF01000010">
    <property type="protein sequence ID" value="KID63087.1"/>
    <property type="molecule type" value="Genomic_DNA"/>
</dbReference>
<dbReference type="SUPFAM" id="SSF54427">
    <property type="entry name" value="NTF2-like"/>
    <property type="match status" value="1"/>
</dbReference>
<dbReference type="PANTHER" id="PTHR39401:SF1">
    <property type="entry name" value="SNOAL-LIKE DOMAIN-CONTAINING PROTEIN"/>
    <property type="match status" value="1"/>
</dbReference>
<sequence>MTNSYQAIYPGDMAVSPEVVQFFEHFYRISDIPGEHDQYVDQFTQDAIFILASKKSHGKQEILATRIGMWSAVASRKHTVHKVFPFSNESNEFMLYGSVALGLRNGAHADVDWAARADIVKSADGKWRMKFYQVYLDTGAITSPAKS</sequence>
<evidence type="ECO:0008006" key="3">
    <source>
        <dbReference type="Google" id="ProtNLM"/>
    </source>
</evidence>
<organism evidence="1 2">
    <name type="scientific">Metarhizium anisopliae (strain ARSEF 549)</name>
    <dbReference type="NCBI Taxonomy" id="3151832"/>
    <lineage>
        <taxon>Eukaryota</taxon>
        <taxon>Fungi</taxon>
        <taxon>Dikarya</taxon>
        <taxon>Ascomycota</taxon>
        <taxon>Pezizomycotina</taxon>
        <taxon>Sordariomycetes</taxon>
        <taxon>Hypocreomycetidae</taxon>
        <taxon>Hypocreales</taxon>
        <taxon>Clavicipitaceae</taxon>
        <taxon>Metarhizium</taxon>
    </lineage>
</organism>
<gene>
    <name evidence="1" type="ORF">MAN_07288</name>
</gene>
<proteinExistence type="predicted"/>
<protein>
    <recommendedName>
        <fullName evidence="3">Fungal specific transcription factor</fullName>
    </recommendedName>
</protein>
<comment type="caution">
    <text evidence="1">The sequence shown here is derived from an EMBL/GenBank/DDBJ whole genome shotgun (WGS) entry which is preliminary data.</text>
</comment>
<dbReference type="VEuPathDB" id="FungiDB:MAN_07288"/>
<feature type="non-terminal residue" evidence="1">
    <location>
        <position position="1"/>
    </location>
</feature>
<evidence type="ECO:0000313" key="1">
    <source>
        <dbReference type="EMBL" id="KID63087.1"/>
    </source>
</evidence>
<keyword evidence="2" id="KW-1185">Reference proteome</keyword>
<dbReference type="InterPro" id="IPR032710">
    <property type="entry name" value="NTF2-like_dom_sf"/>
</dbReference>
<name>A0A0B4F5Q7_METAF</name>